<name>A0A9E6XU80_9ACTN</name>
<accession>A0A9E6XU80</accession>
<dbReference type="Proteomes" id="UP001162834">
    <property type="component" value="Chromosome"/>
</dbReference>
<reference evidence="1" key="1">
    <citation type="journal article" date="2022" name="Int. J. Syst. Evol. Microbiol.">
        <title>Pseudomonas aegrilactucae sp. nov. and Pseudomonas morbosilactucae sp. nov., pathogens causing bacterial rot of lettuce in Japan.</title>
        <authorList>
            <person name="Sawada H."/>
            <person name="Fujikawa T."/>
            <person name="Satou M."/>
        </authorList>
    </citation>
    <scope>NUCLEOTIDE SEQUENCE</scope>
    <source>
        <strain evidence="1">0166_1</strain>
    </source>
</reference>
<evidence type="ECO:0000313" key="1">
    <source>
        <dbReference type="EMBL" id="UGS34533.1"/>
    </source>
</evidence>
<dbReference type="EMBL" id="CP087164">
    <property type="protein sequence ID" value="UGS34533.1"/>
    <property type="molecule type" value="Genomic_DNA"/>
</dbReference>
<dbReference type="KEGG" id="sbae:DSM104329_00911"/>
<protein>
    <submittedName>
        <fullName evidence="1">Uncharacterized protein</fullName>
    </submittedName>
</protein>
<organism evidence="1 2">
    <name type="scientific">Capillimicrobium parvum</name>
    <dbReference type="NCBI Taxonomy" id="2884022"/>
    <lineage>
        <taxon>Bacteria</taxon>
        <taxon>Bacillati</taxon>
        <taxon>Actinomycetota</taxon>
        <taxon>Thermoleophilia</taxon>
        <taxon>Solirubrobacterales</taxon>
        <taxon>Capillimicrobiaceae</taxon>
        <taxon>Capillimicrobium</taxon>
    </lineage>
</organism>
<gene>
    <name evidence="1" type="ORF">DSM104329_00911</name>
</gene>
<sequence>MNVRLLLADELAIPLPALTVRHGGWAVDLLPNSWGRWRNTRRWGYLTIREWQCGPLLIMDVKISA</sequence>
<evidence type="ECO:0000313" key="2">
    <source>
        <dbReference type="Proteomes" id="UP001162834"/>
    </source>
</evidence>
<proteinExistence type="predicted"/>
<keyword evidence="2" id="KW-1185">Reference proteome</keyword>
<dbReference type="RefSeq" id="WP_259314204.1">
    <property type="nucleotide sequence ID" value="NZ_CP087164.1"/>
</dbReference>
<dbReference type="AlphaFoldDB" id="A0A9E6XU80"/>